<keyword evidence="3" id="KW-1185">Reference proteome</keyword>
<accession>A0AAW0D8X1</accession>
<feature type="region of interest" description="Disordered" evidence="1">
    <location>
        <begin position="421"/>
        <end position="511"/>
    </location>
</feature>
<comment type="caution">
    <text evidence="2">The sequence shown here is derived from an EMBL/GenBank/DDBJ whole genome shotgun (WGS) entry which is preliminary data.</text>
</comment>
<feature type="compositionally biased region" description="Low complexity" evidence="1">
    <location>
        <begin position="493"/>
        <end position="510"/>
    </location>
</feature>
<dbReference type="AlphaFoldDB" id="A0AAW0D8X1"/>
<evidence type="ECO:0000256" key="1">
    <source>
        <dbReference type="SAM" id="MobiDB-lite"/>
    </source>
</evidence>
<dbReference type="Proteomes" id="UP001383192">
    <property type="component" value="Unassembled WGS sequence"/>
</dbReference>
<proteinExistence type="predicted"/>
<gene>
    <name evidence="2" type="ORF">VNI00_006418</name>
</gene>
<feature type="compositionally biased region" description="Low complexity" evidence="1">
    <location>
        <begin position="470"/>
        <end position="486"/>
    </location>
</feature>
<feature type="compositionally biased region" description="Basic and acidic residues" evidence="1">
    <location>
        <begin position="153"/>
        <end position="174"/>
    </location>
</feature>
<protein>
    <submittedName>
        <fullName evidence="2">Uncharacterized protein</fullName>
    </submittedName>
</protein>
<name>A0AAW0D8X1_9AGAR</name>
<feature type="region of interest" description="Disordered" evidence="1">
    <location>
        <begin position="381"/>
        <end position="406"/>
    </location>
</feature>
<feature type="compositionally biased region" description="Acidic residues" evidence="1">
    <location>
        <begin position="26"/>
        <end position="36"/>
    </location>
</feature>
<reference evidence="2 3" key="1">
    <citation type="submission" date="2024-01" db="EMBL/GenBank/DDBJ databases">
        <title>A draft genome for a cacao thread blight-causing isolate of Paramarasmius palmivorus.</title>
        <authorList>
            <person name="Baruah I.K."/>
            <person name="Bukari Y."/>
            <person name="Amoako-Attah I."/>
            <person name="Meinhardt L.W."/>
            <person name="Bailey B.A."/>
            <person name="Cohen S.P."/>
        </authorList>
    </citation>
    <scope>NUCLEOTIDE SEQUENCE [LARGE SCALE GENOMIC DNA]</scope>
    <source>
        <strain evidence="2 3">GH-12</strain>
    </source>
</reference>
<dbReference type="EMBL" id="JAYKXP010000019">
    <property type="protein sequence ID" value="KAK7047650.1"/>
    <property type="molecule type" value="Genomic_DNA"/>
</dbReference>
<feature type="compositionally biased region" description="Low complexity" evidence="1">
    <location>
        <begin position="120"/>
        <end position="132"/>
    </location>
</feature>
<evidence type="ECO:0000313" key="3">
    <source>
        <dbReference type="Proteomes" id="UP001383192"/>
    </source>
</evidence>
<feature type="compositionally biased region" description="Basic and acidic residues" evidence="1">
    <location>
        <begin position="37"/>
        <end position="65"/>
    </location>
</feature>
<sequence>MAPTIEEVAASKEVSDSLTIDEELFGYEVDEEETPDNEVKVDDGQKSSLEKSSRNEGKGDDKKSAEASGDSVERGSITLPGTRSGVSLPAMHPAMLSLQAILGHAPTPPPAINAVPKNVSSSTSTPATTTCSPREPAISNKRKRDLGDTEMTSTREVKPAKRKTDDTSSVKDSQKTAGAVRRRKSTVSALDTAEDTTQPKENRETQPTSGSDSPASGPPRRGKKANGAPSKGKGKAKANTAGEDSSNKSEKVSAPKPAPPRPSKQRNKKQSQPVLLAKASSDTAEIKCEEKIPALKYAIKHILEKEGAIPGVEEREKWIPFLDIAMFKLYKEKKPKNLAITTTTPTSYDYTPLWCPSSSFRLTAEDVETCRRDMEQSLAEKKASEVAVPSMNPATIQGGQDDDDDDDIVFLHAIPASAVTQSPSLSAPPAHLHPQHHASHGHAAVSAPIGQGYHGIVRSGNHGPAIAHNRSYGGSISQSRSSSHSQPPAPVASSSHYNPSYSSTQYSSHSECASGTFEPLFYNWRNTL</sequence>
<organism evidence="2 3">
    <name type="scientific">Paramarasmius palmivorus</name>
    <dbReference type="NCBI Taxonomy" id="297713"/>
    <lineage>
        <taxon>Eukaryota</taxon>
        <taxon>Fungi</taxon>
        <taxon>Dikarya</taxon>
        <taxon>Basidiomycota</taxon>
        <taxon>Agaricomycotina</taxon>
        <taxon>Agaricomycetes</taxon>
        <taxon>Agaricomycetidae</taxon>
        <taxon>Agaricales</taxon>
        <taxon>Marasmiineae</taxon>
        <taxon>Marasmiaceae</taxon>
        <taxon>Paramarasmius</taxon>
    </lineage>
</organism>
<feature type="region of interest" description="Disordered" evidence="1">
    <location>
        <begin position="26"/>
        <end position="88"/>
    </location>
</feature>
<feature type="compositionally biased region" description="Polar residues" evidence="1">
    <location>
        <begin position="205"/>
        <end position="214"/>
    </location>
</feature>
<evidence type="ECO:0000313" key="2">
    <source>
        <dbReference type="EMBL" id="KAK7047650.1"/>
    </source>
</evidence>
<feature type="region of interest" description="Disordered" evidence="1">
    <location>
        <begin position="103"/>
        <end position="282"/>
    </location>
</feature>